<accession>A0A3A4APN3</accession>
<dbReference type="AlphaFoldDB" id="A0A3A4APN3"/>
<reference evidence="1 2" key="1">
    <citation type="submission" date="2018-09" db="EMBL/GenBank/DDBJ databases">
        <title>YIM 75507 draft genome.</title>
        <authorList>
            <person name="Tang S."/>
            <person name="Feng Y."/>
        </authorList>
    </citation>
    <scope>NUCLEOTIDE SEQUENCE [LARGE SCALE GENOMIC DNA]</scope>
    <source>
        <strain evidence="1 2">YIM 75507</strain>
    </source>
</reference>
<comment type="caution">
    <text evidence="1">The sequence shown here is derived from an EMBL/GenBank/DDBJ whole genome shotgun (WGS) entry which is preliminary data.</text>
</comment>
<protein>
    <submittedName>
        <fullName evidence="1">Uncharacterized protein</fullName>
    </submittedName>
</protein>
<dbReference type="Proteomes" id="UP000265768">
    <property type="component" value="Unassembled WGS sequence"/>
</dbReference>
<gene>
    <name evidence="1" type="ORF">D5H75_22745</name>
</gene>
<proteinExistence type="predicted"/>
<dbReference type="EMBL" id="QZEY01000009">
    <property type="protein sequence ID" value="RJL30395.1"/>
    <property type="molecule type" value="Genomic_DNA"/>
</dbReference>
<organism evidence="1 2">
    <name type="scientific">Bailinhaonella thermotolerans</name>
    <dbReference type="NCBI Taxonomy" id="1070861"/>
    <lineage>
        <taxon>Bacteria</taxon>
        <taxon>Bacillati</taxon>
        <taxon>Actinomycetota</taxon>
        <taxon>Actinomycetes</taxon>
        <taxon>Streptosporangiales</taxon>
        <taxon>Streptosporangiaceae</taxon>
        <taxon>Bailinhaonella</taxon>
    </lineage>
</organism>
<name>A0A3A4APN3_9ACTN</name>
<sequence>MAISATLLTAGPAAADFETQLTLPTTSVKPGQEITISANCFKDMPSKEATDEGVAKANTPQPKFNVVFSSSAFGKITAPLVDGQDDSWGTGTAKVTVKQDLADGTHDVFAKCDTFTDGEAKGSLKVEVPKAGATLKLTPAEGKKDDPVKAEIDCTPGLKDATKAKIDGGAVFGEKTVELNAQGKAVADLRVLGGTGEADVKVICDPTEATATARFKVAGEPGNAGKAEITLNKTALDAGDRVKITVTCVPGKTAKVDTALFKNWDGTLRLDRHGKASVRVYTLPTAPAGAHEVKVTCEGGAEAKVGLTVRPKGDAVTVNPGQAYQHQTVKIDVACRGLSNRKAFVSSPALDPAAFGVPVTNGLGTIEVKVNGAAEAKAHDITLKCRDNSTPVKAALNVLAARAEIAVKPLTIQRDLPVKIDVVCLPGAKGVVSSDALNPTQFDVPVDAQGKGSATVRSRQWAVDGSYPVKLACEGGATAQTKLGIVKEGKATVTVSPARVPVGGKVVVNFTCAPGAEALVSSAALGATPLTVTLVNGAGKVEGIVPEGVKTARDHPVTVVCDTGATAVGKVRVIRGQLPPASIALTPASAAHGDSVDVAVTCRRSTTAQVASGAALYGGTFQVALKRGKAVFTAQIDSRAPAGQYPISLKCNETGQSANSTLTVAAKKANISVDPLSVRPGGLLKISVFCAAKGKATVFSSALYRKSHEVTLDANGQYTFQGHVKRRAGSGEWAADVTCADGSKATAVFTVARKASDCHYFLCGGAGGFKPKHNTVWPSNNQVMAIPRF</sequence>
<evidence type="ECO:0000313" key="1">
    <source>
        <dbReference type="EMBL" id="RJL30395.1"/>
    </source>
</evidence>
<keyword evidence="2" id="KW-1185">Reference proteome</keyword>
<evidence type="ECO:0000313" key="2">
    <source>
        <dbReference type="Proteomes" id="UP000265768"/>
    </source>
</evidence>